<evidence type="ECO:0000313" key="4">
    <source>
        <dbReference type="EMBL" id="MEQ2553973.1"/>
    </source>
</evidence>
<dbReference type="InterPro" id="IPR005648">
    <property type="entry name" value="FlgD"/>
</dbReference>
<keyword evidence="4" id="KW-0282">Flagellum</keyword>
<proteinExistence type="inferred from homology"/>
<keyword evidence="5" id="KW-1185">Reference proteome</keyword>
<gene>
    <name evidence="4" type="ORF">WMO37_02955</name>
</gene>
<reference evidence="4" key="1">
    <citation type="submission" date="2024-03" db="EMBL/GenBank/DDBJ databases">
        <title>Human intestinal bacterial collection.</title>
        <authorList>
            <person name="Pauvert C."/>
            <person name="Hitch T.C.A."/>
            <person name="Clavel T."/>
        </authorList>
    </citation>
    <scope>NUCLEOTIDE SEQUENCE [LARGE SCALE GENOMIC DNA]</scope>
    <source>
        <strain evidence="4">CLA-AA-H89B</strain>
    </source>
</reference>
<comment type="caution">
    <text evidence="4">The sequence shown here is derived from an EMBL/GenBank/DDBJ whole genome shotgun (WGS) entry which is preliminary data.</text>
</comment>
<accession>A0ABV1H3C0</accession>
<organism evidence="4 5">
    <name type="scientific">Lachnospira intestinalis</name>
    <dbReference type="NCBI Taxonomy" id="3133158"/>
    <lineage>
        <taxon>Bacteria</taxon>
        <taxon>Bacillati</taxon>
        <taxon>Bacillota</taxon>
        <taxon>Clostridia</taxon>
        <taxon>Lachnospirales</taxon>
        <taxon>Lachnospiraceae</taxon>
        <taxon>Lachnospira</taxon>
    </lineage>
</organism>
<protein>
    <submittedName>
        <fullName evidence="4">Flagellar hook capping FlgD N-terminal domain-containing protein</fullName>
    </submittedName>
</protein>
<evidence type="ECO:0000256" key="1">
    <source>
        <dbReference type="ARBA" id="ARBA00010577"/>
    </source>
</evidence>
<evidence type="ECO:0000256" key="3">
    <source>
        <dbReference type="SAM" id="MobiDB-lite"/>
    </source>
</evidence>
<comment type="similarity">
    <text evidence="1">Belongs to the FlgD family.</text>
</comment>
<keyword evidence="4" id="KW-0966">Cell projection</keyword>
<keyword evidence="4" id="KW-0969">Cilium</keyword>
<feature type="region of interest" description="Disordered" evidence="3">
    <location>
        <begin position="1"/>
        <end position="33"/>
    </location>
</feature>
<keyword evidence="2" id="KW-1005">Bacterial flagellum biogenesis</keyword>
<sequence length="182" mass="20158">MIWSNVTTTNGTTSSTTESTTISSKSTKEKDAKESSTLDVNDFLSLLVTEMQYQDPLEPTDNSQYIAQMATFSQVEATKEMLDTATRQTASNLVGKTVIMTTDLNKDGYIAGKVDYWEVISNKIYLGIDGKLYDIDDLDTVMDDDYYKKWNKNDSTTDTSNKSDSSSSDTSSDKSDTTGKTE</sequence>
<evidence type="ECO:0000256" key="2">
    <source>
        <dbReference type="ARBA" id="ARBA00022795"/>
    </source>
</evidence>
<dbReference type="Proteomes" id="UP001546774">
    <property type="component" value="Unassembled WGS sequence"/>
</dbReference>
<feature type="region of interest" description="Disordered" evidence="3">
    <location>
        <begin position="150"/>
        <end position="182"/>
    </location>
</feature>
<feature type="compositionally biased region" description="Basic and acidic residues" evidence="3">
    <location>
        <begin position="171"/>
        <end position="182"/>
    </location>
</feature>
<feature type="compositionally biased region" description="Low complexity" evidence="3">
    <location>
        <begin position="153"/>
        <end position="170"/>
    </location>
</feature>
<name>A0ABV1H3C0_9FIRM</name>
<feature type="compositionally biased region" description="Low complexity" evidence="3">
    <location>
        <begin position="7"/>
        <end position="25"/>
    </location>
</feature>
<evidence type="ECO:0000313" key="5">
    <source>
        <dbReference type="Proteomes" id="UP001546774"/>
    </source>
</evidence>
<dbReference type="Pfam" id="PF03963">
    <property type="entry name" value="FlgD"/>
    <property type="match status" value="1"/>
</dbReference>
<dbReference type="EMBL" id="JBBMFS010000002">
    <property type="protein sequence ID" value="MEQ2553973.1"/>
    <property type="molecule type" value="Genomic_DNA"/>
</dbReference>